<reference evidence="2 3" key="1">
    <citation type="submission" date="2024-03" db="EMBL/GenBank/DDBJ databases">
        <title>Mouse gut bacterial collection (mGBC) of GemPharmatech.</title>
        <authorList>
            <person name="He Y."/>
            <person name="Dong L."/>
            <person name="Wu D."/>
            <person name="Gao X."/>
            <person name="Lin Z."/>
        </authorList>
    </citation>
    <scope>NUCLEOTIDE SEQUENCE [LARGE SCALE GENOMIC DNA]</scope>
    <source>
        <strain evidence="2 3">20-218</strain>
    </source>
</reference>
<accession>A0ABV4D8Z3</accession>
<comment type="caution">
    <text evidence="2">The sequence shown here is derived from an EMBL/GenBank/DDBJ whole genome shotgun (WGS) entry which is preliminary data.</text>
</comment>
<keyword evidence="3" id="KW-1185">Reference proteome</keyword>
<evidence type="ECO:0000313" key="2">
    <source>
        <dbReference type="EMBL" id="MEY8538169.1"/>
    </source>
</evidence>
<keyword evidence="1" id="KW-0812">Transmembrane</keyword>
<dbReference type="EMBL" id="JBCLSQ010000015">
    <property type="protein sequence ID" value="MEY8538169.1"/>
    <property type="molecule type" value="Genomic_DNA"/>
</dbReference>
<evidence type="ECO:0000313" key="3">
    <source>
        <dbReference type="Proteomes" id="UP001565242"/>
    </source>
</evidence>
<proteinExistence type="predicted"/>
<name>A0ABV4D8Z3_9LACT</name>
<dbReference type="Proteomes" id="UP001565242">
    <property type="component" value="Unassembled WGS sequence"/>
</dbReference>
<protein>
    <submittedName>
        <fullName evidence="2">Uncharacterized protein</fullName>
    </submittedName>
</protein>
<keyword evidence="1" id="KW-1133">Transmembrane helix</keyword>
<organism evidence="2 3">
    <name type="scientific">Lactococcus muris</name>
    <dbReference type="NCBI Taxonomy" id="2941330"/>
    <lineage>
        <taxon>Bacteria</taxon>
        <taxon>Bacillati</taxon>
        <taxon>Bacillota</taxon>
        <taxon>Bacilli</taxon>
        <taxon>Lactobacillales</taxon>
        <taxon>Streptococcaceae</taxon>
        <taxon>Lactococcus</taxon>
    </lineage>
</organism>
<sequence length="121" mass="13911">MDRRSGINVFGLTLTFLYLTALSVVGIFFLLYWISKGVFNFLAWVTMFPGTKWSGDDWTESTDDEEMTYVADEVQEIQEEKAKIRLSTQETTKLLEQVTMNYGSPHQISEDAKKILQQGEI</sequence>
<feature type="transmembrane region" description="Helical" evidence="1">
    <location>
        <begin position="12"/>
        <end position="34"/>
    </location>
</feature>
<dbReference type="RefSeq" id="WP_369918376.1">
    <property type="nucleotide sequence ID" value="NZ_JBCLSQ010000015.1"/>
</dbReference>
<gene>
    <name evidence="2" type="ORF">AALM99_06910</name>
</gene>
<evidence type="ECO:0000256" key="1">
    <source>
        <dbReference type="SAM" id="Phobius"/>
    </source>
</evidence>
<keyword evidence="1" id="KW-0472">Membrane</keyword>